<accession>D1NW42</accession>
<sequence length="93" mass="10382">MLCAAHVCCARQTVPPIRFRAPDVSGPPAVRRACTPFQYPPSNRKSCVGDRRLPAQREYSPEIRRALHNTPLTLDTPPSFAAMENHAKSLKTR</sequence>
<name>D1NW42_9BIFI</name>
<dbReference type="EMBL" id="ABXB03000004">
    <property type="protein sequence ID" value="EFA22328.1"/>
    <property type="molecule type" value="Genomic_DNA"/>
</dbReference>
<evidence type="ECO:0000313" key="2">
    <source>
        <dbReference type="EMBL" id="EFA22328.1"/>
    </source>
</evidence>
<comment type="caution">
    <text evidence="2">The sequence shown here is derived from an EMBL/GenBank/DDBJ whole genome shotgun (WGS) entry which is preliminary data.</text>
</comment>
<reference evidence="2 3" key="1">
    <citation type="submission" date="2009-11" db="EMBL/GenBank/DDBJ databases">
        <authorList>
            <person name="Weinstock G."/>
            <person name="Sodergren E."/>
            <person name="Clifton S."/>
            <person name="Fulton L."/>
            <person name="Fulton B."/>
            <person name="Courtney L."/>
            <person name="Fronick C."/>
            <person name="Harrison M."/>
            <person name="Strong C."/>
            <person name="Farmer C."/>
            <person name="Delahaunty K."/>
            <person name="Markovic C."/>
            <person name="Hall O."/>
            <person name="Minx P."/>
            <person name="Tomlinson C."/>
            <person name="Mitreva M."/>
            <person name="Nelson J."/>
            <person name="Hou S."/>
            <person name="Wollam A."/>
            <person name="Pepin K.H."/>
            <person name="Johnson M."/>
            <person name="Bhonagiri V."/>
            <person name="Nash W.E."/>
            <person name="Warren W."/>
            <person name="Chinwalla A."/>
            <person name="Mardis E.R."/>
            <person name="Wilson R.K."/>
        </authorList>
    </citation>
    <scope>NUCLEOTIDE SEQUENCE [LARGE SCALE GENOMIC DNA]</scope>
    <source>
        <strain evidence="2 3">DSM 20093</strain>
    </source>
</reference>
<evidence type="ECO:0000256" key="1">
    <source>
        <dbReference type="SAM" id="MobiDB-lite"/>
    </source>
</evidence>
<organism evidence="2 3">
    <name type="scientific">Bifidobacterium gallicum DSM 20093 = LMG 11596</name>
    <dbReference type="NCBI Taxonomy" id="561180"/>
    <lineage>
        <taxon>Bacteria</taxon>
        <taxon>Bacillati</taxon>
        <taxon>Actinomycetota</taxon>
        <taxon>Actinomycetes</taxon>
        <taxon>Bifidobacteriales</taxon>
        <taxon>Bifidobacteriaceae</taxon>
        <taxon>Bifidobacterium</taxon>
    </lineage>
</organism>
<proteinExistence type="predicted"/>
<dbReference type="Proteomes" id="UP000003656">
    <property type="component" value="Unassembled WGS sequence"/>
</dbReference>
<dbReference type="AlphaFoldDB" id="D1NW42"/>
<evidence type="ECO:0000313" key="3">
    <source>
        <dbReference type="Proteomes" id="UP000003656"/>
    </source>
</evidence>
<gene>
    <name evidence="2" type="ORF">BIFGAL_04087</name>
</gene>
<feature type="region of interest" description="Disordered" evidence="1">
    <location>
        <begin position="64"/>
        <end position="93"/>
    </location>
</feature>
<protein>
    <submittedName>
        <fullName evidence="2">Uncharacterized protein</fullName>
    </submittedName>
</protein>